<proteinExistence type="predicted"/>
<protein>
    <submittedName>
        <fullName evidence="1">Uncharacterized protein</fullName>
    </submittedName>
</protein>
<gene>
    <name evidence="1" type="ORF">AV530_006139</name>
</gene>
<evidence type="ECO:0000313" key="2">
    <source>
        <dbReference type="Proteomes" id="UP000190648"/>
    </source>
</evidence>
<evidence type="ECO:0000313" key="1">
    <source>
        <dbReference type="EMBL" id="OPJ68513.1"/>
    </source>
</evidence>
<dbReference type="EMBL" id="LSYS01008581">
    <property type="protein sequence ID" value="OPJ68513.1"/>
    <property type="molecule type" value="Genomic_DNA"/>
</dbReference>
<name>A0A1V4J8B4_PATFA</name>
<comment type="caution">
    <text evidence="1">The sequence shown here is derived from an EMBL/GenBank/DDBJ whole genome shotgun (WGS) entry which is preliminary data.</text>
</comment>
<sequence length="75" mass="8167">MVANFQFPFKPCKAATGQREKCKIIGTDGLRLKDVKVFFACNSSFPPRSSQLKPESGTVAFPHPISPQGLPIVTC</sequence>
<dbReference type="AlphaFoldDB" id="A0A1V4J8B4"/>
<keyword evidence="2" id="KW-1185">Reference proteome</keyword>
<reference evidence="1 2" key="1">
    <citation type="submission" date="2016-02" db="EMBL/GenBank/DDBJ databases">
        <title>Band-tailed pigeon sequencing and assembly.</title>
        <authorList>
            <person name="Soares A.E."/>
            <person name="Novak B.J."/>
            <person name="Rice E.S."/>
            <person name="O'Connell B."/>
            <person name="Chang D."/>
            <person name="Weber S."/>
            <person name="Shapiro B."/>
        </authorList>
    </citation>
    <scope>NUCLEOTIDE SEQUENCE [LARGE SCALE GENOMIC DNA]</scope>
    <source>
        <strain evidence="1">BTP2013</strain>
        <tissue evidence="1">Blood</tissue>
    </source>
</reference>
<dbReference type="Proteomes" id="UP000190648">
    <property type="component" value="Unassembled WGS sequence"/>
</dbReference>
<organism evidence="1 2">
    <name type="scientific">Patagioenas fasciata monilis</name>
    <dbReference type="NCBI Taxonomy" id="372326"/>
    <lineage>
        <taxon>Eukaryota</taxon>
        <taxon>Metazoa</taxon>
        <taxon>Chordata</taxon>
        <taxon>Craniata</taxon>
        <taxon>Vertebrata</taxon>
        <taxon>Euteleostomi</taxon>
        <taxon>Archelosauria</taxon>
        <taxon>Archosauria</taxon>
        <taxon>Dinosauria</taxon>
        <taxon>Saurischia</taxon>
        <taxon>Theropoda</taxon>
        <taxon>Coelurosauria</taxon>
        <taxon>Aves</taxon>
        <taxon>Neognathae</taxon>
        <taxon>Neoaves</taxon>
        <taxon>Columbimorphae</taxon>
        <taxon>Columbiformes</taxon>
        <taxon>Columbidae</taxon>
        <taxon>Patagioenas</taxon>
    </lineage>
</organism>
<accession>A0A1V4J8B4</accession>